<dbReference type="KEGG" id="eff:skT53_15990"/>
<feature type="transmembrane region" description="Helical" evidence="1">
    <location>
        <begin position="156"/>
        <end position="175"/>
    </location>
</feature>
<dbReference type="Proteomes" id="UP000593802">
    <property type="component" value="Chromosome"/>
</dbReference>
<keyword evidence="1" id="KW-0812">Transmembrane</keyword>
<protein>
    <submittedName>
        <fullName evidence="2">Uncharacterized protein</fullName>
    </submittedName>
</protein>
<evidence type="ECO:0000313" key="2">
    <source>
        <dbReference type="EMBL" id="BCJ86614.1"/>
    </source>
</evidence>
<feature type="transmembrane region" description="Helical" evidence="1">
    <location>
        <begin position="181"/>
        <end position="200"/>
    </location>
</feature>
<name>A0A7I8D913_9BACL</name>
<evidence type="ECO:0000313" key="3">
    <source>
        <dbReference type="Proteomes" id="UP000593802"/>
    </source>
</evidence>
<dbReference type="AlphaFoldDB" id="A0A7I8D913"/>
<evidence type="ECO:0000256" key="1">
    <source>
        <dbReference type="SAM" id="Phobius"/>
    </source>
</evidence>
<sequence length="261" mass="29286">MKFIRNTVQFELKKTEYLQKMFAGLPNTSTTSGKAYGGLGLVSDFLKIPNSVTTRDDRPALGEWAIFTQNVTGLARDAYNYVEHTANLYQKGTGQKITEVLDYLTAPLKYAGLAEKPVYTGLKKWLVKFSSAFAVISIASDVRELFTNDKKNGWKIVSLILSILSNVTAIAAFVFPPLALFMAGIAILLSIISLVIDYRIQLRDGWRLLTYKSHTNKFVRSVTALAGRVGKSLQGVTRSNFKWVLFRERNTFFETDRESNS</sequence>
<keyword evidence="1" id="KW-0472">Membrane</keyword>
<keyword evidence="1" id="KW-1133">Transmembrane helix</keyword>
<dbReference type="EMBL" id="AP023366">
    <property type="protein sequence ID" value="BCJ86614.1"/>
    <property type="molecule type" value="Genomic_DNA"/>
</dbReference>
<accession>A0A7I8D913</accession>
<organism evidence="2 3">
    <name type="scientific">Effusibacillus dendaii</name>
    <dbReference type="NCBI Taxonomy" id="2743772"/>
    <lineage>
        <taxon>Bacteria</taxon>
        <taxon>Bacillati</taxon>
        <taxon>Bacillota</taxon>
        <taxon>Bacilli</taxon>
        <taxon>Bacillales</taxon>
        <taxon>Alicyclobacillaceae</taxon>
        <taxon>Effusibacillus</taxon>
    </lineage>
</organism>
<gene>
    <name evidence="2" type="ORF">skT53_15990</name>
</gene>
<reference evidence="2 3" key="1">
    <citation type="submission" date="2020-08" db="EMBL/GenBank/DDBJ databases">
        <title>Complete Genome Sequence of Effusibacillus dendaii Strain skT53, Isolated from Farmland soil.</title>
        <authorList>
            <person name="Konishi T."/>
            <person name="Kawasaki H."/>
        </authorList>
    </citation>
    <scope>NUCLEOTIDE SEQUENCE [LARGE SCALE GENOMIC DNA]</scope>
    <source>
        <strain evidence="3">skT53</strain>
    </source>
</reference>
<keyword evidence="3" id="KW-1185">Reference proteome</keyword>
<proteinExistence type="predicted"/>